<name>A0A0R2BJE8_9LACO</name>
<comment type="caution">
    <text evidence="1">The sequence shown here is derived from an EMBL/GenBank/DDBJ whole genome shotgun (WGS) entry which is preliminary data.</text>
</comment>
<reference evidence="1 2" key="1">
    <citation type="journal article" date="2015" name="Genome Announc.">
        <title>Expanding the biotechnology potential of lactobacilli through comparative genomics of 213 strains and associated genera.</title>
        <authorList>
            <person name="Sun Z."/>
            <person name="Harris H.M."/>
            <person name="McCann A."/>
            <person name="Guo C."/>
            <person name="Argimon S."/>
            <person name="Zhang W."/>
            <person name="Yang X."/>
            <person name="Jeffery I.B."/>
            <person name="Cooney J.C."/>
            <person name="Kagawa T.F."/>
            <person name="Liu W."/>
            <person name="Song Y."/>
            <person name="Salvetti E."/>
            <person name="Wrobel A."/>
            <person name="Rasinkangas P."/>
            <person name="Parkhill J."/>
            <person name="Rea M.C."/>
            <person name="O'Sullivan O."/>
            <person name="Ritari J."/>
            <person name="Douillard F.P."/>
            <person name="Paul Ross R."/>
            <person name="Yang R."/>
            <person name="Briner A.E."/>
            <person name="Felis G.E."/>
            <person name="de Vos W.M."/>
            <person name="Barrangou R."/>
            <person name="Klaenhammer T.R."/>
            <person name="Caufield P.W."/>
            <person name="Cui Y."/>
            <person name="Zhang H."/>
            <person name="O'Toole P.W."/>
        </authorList>
    </citation>
    <scope>NUCLEOTIDE SEQUENCE [LARGE SCALE GENOMIC DNA]</scope>
    <source>
        <strain evidence="1 2">DSM 20335</strain>
    </source>
</reference>
<dbReference type="RefSeq" id="WP_057755795.1">
    <property type="nucleotide sequence ID" value="NZ_AYYK01000004.1"/>
</dbReference>
<dbReference type="EMBL" id="AYYK01000004">
    <property type="protein sequence ID" value="KRM79473.1"/>
    <property type="molecule type" value="Genomic_DNA"/>
</dbReference>
<evidence type="ECO:0000313" key="1">
    <source>
        <dbReference type="EMBL" id="KRM79473.1"/>
    </source>
</evidence>
<dbReference type="PATRIC" id="fig|1423738.3.peg.1677"/>
<accession>A0A0R2BJE8</accession>
<dbReference type="Proteomes" id="UP000051813">
    <property type="component" value="Unassembled WGS sequence"/>
</dbReference>
<dbReference type="STRING" id="1423738.FC84_GL001653"/>
<sequence length="207" mass="22811">MVLPKTGYTAKSAENYVIDAATIFTDFKYDTEAKEFTGTPLGSTQGGVEVNIELGYRKIEADGTYIMDVQGLNVMESATATVKASLLELTAENLRRSLNATMTDATADEAPTGYKVIRAKRYLTNEDYIKSIAVVGVHRGTQKPIIFALDNGLVKSPMDLKTEDNKEAVVEQEITANASYEQLVKDEFPWRIYYPNTDGTIENGGEE</sequence>
<evidence type="ECO:0000313" key="2">
    <source>
        <dbReference type="Proteomes" id="UP000051813"/>
    </source>
</evidence>
<dbReference type="AlphaFoldDB" id="A0A0R2BJE8"/>
<dbReference type="OrthoDB" id="2041935at2"/>
<protein>
    <submittedName>
        <fullName evidence="1">Phage structural protein</fullName>
    </submittedName>
</protein>
<proteinExistence type="predicted"/>
<keyword evidence="2" id="KW-1185">Reference proteome</keyword>
<organism evidence="1 2">
    <name type="scientific">Lapidilactobacillus dextrinicus DSM 20335</name>
    <dbReference type="NCBI Taxonomy" id="1423738"/>
    <lineage>
        <taxon>Bacteria</taxon>
        <taxon>Bacillati</taxon>
        <taxon>Bacillota</taxon>
        <taxon>Bacilli</taxon>
        <taxon>Lactobacillales</taxon>
        <taxon>Lactobacillaceae</taxon>
        <taxon>Lapidilactobacillus</taxon>
    </lineage>
</organism>
<gene>
    <name evidence="1" type="ORF">FC84_GL001653</name>
</gene>